<dbReference type="Proteomes" id="UP000293550">
    <property type="component" value="Unassembled WGS sequence"/>
</dbReference>
<evidence type="ECO:0000313" key="3">
    <source>
        <dbReference type="EMBL" id="RZI45344.1"/>
    </source>
</evidence>
<name>A0A4Q7DHF9_9PROT</name>
<dbReference type="InterPro" id="IPR033900">
    <property type="entry name" value="Gram_neg_porin_domain"/>
</dbReference>
<evidence type="ECO:0000259" key="2">
    <source>
        <dbReference type="Pfam" id="PF13609"/>
    </source>
</evidence>
<gene>
    <name evidence="3" type="ORF">EQU50_07380</name>
</gene>
<feature type="domain" description="Porin" evidence="2">
    <location>
        <begin position="36"/>
        <end position="368"/>
    </location>
</feature>
<dbReference type="Gene3D" id="2.40.160.10">
    <property type="entry name" value="Porin"/>
    <property type="match status" value="1"/>
</dbReference>
<dbReference type="OrthoDB" id="6758483at2"/>
<protein>
    <submittedName>
        <fullName evidence="3">Porin</fullName>
    </submittedName>
</protein>
<comment type="caution">
    <text evidence="3">The sequence shown here is derived from an EMBL/GenBank/DDBJ whole genome shotgun (WGS) entry which is preliminary data.</text>
</comment>
<keyword evidence="1" id="KW-0732">Signal</keyword>
<dbReference type="GO" id="GO:0016020">
    <property type="term" value="C:membrane"/>
    <property type="evidence" value="ECO:0007669"/>
    <property type="project" value="InterPro"/>
</dbReference>
<organism evidence="3 4">
    <name type="scientific">Candidatus Finniella inopinata</name>
    <dbReference type="NCBI Taxonomy" id="1696036"/>
    <lineage>
        <taxon>Bacteria</taxon>
        <taxon>Pseudomonadati</taxon>
        <taxon>Pseudomonadota</taxon>
        <taxon>Alphaproteobacteria</taxon>
        <taxon>Holosporales</taxon>
        <taxon>Candidatus Paracaedibacteraceae</taxon>
        <taxon>Candidatus Finniella</taxon>
    </lineage>
</organism>
<dbReference type="EMBL" id="SCFB01000015">
    <property type="protein sequence ID" value="RZI45344.1"/>
    <property type="molecule type" value="Genomic_DNA"/>
</dbReference>
<dbReference type="SUPFAM" id="SSF56935">
    <property type="entry name" value="Porins"/>
    <property type="match status" value="1"/>
</dbReference>
<evidence type="ECO:0000313" key="4">
    <source>
        <dbReference type="Proteomes" id="UP000293550"/>
    </source>
</evidence>
<dbReference type="Pfam" id="PF13609">
    <property type="entry name" value="Porin_4"/>
    <property type="match status" value="1"/>
</dbReference>
<sequence length="433" mass="46081">MMEFCLKMTKKFKTLSTTLLLSGVFLTSVQADPAPASGAQAPTFKINGYTIVTAAMANQQRTDNGKGGSDPFMAVGPSDLYFTIVGKSSNSLEYKYRINFETYSGSSSYVARNYIEFNGNFGTIQAGNLKGPEDAMPESGMNLVGGAGGIDGTLGSVYNNSAGVIDGVYFAGYTNKTTKFVFYSPTVMGFQLGFAYTPNTSHMGKEGRNNAANSIAPGVGTSSAIYPDKANSPYGTRNIVLGLSYTGSADLWSWDMAVVGVTEQSHLVYTGSQGQIPVNNARSYQLTAAVGYDKWRVAAGWIDNGKSRIVKNNNSKTGPGAYLADTYLGNAGKAWNAGASYTVGAYQFAAAYHRTDRKTDATNSATSDILVTTVDLSALQGLKFFGEVDFVKTRTNNNAVTVQQNYLNTAKKDQKAVGNNSATVFLVGSKVSF</sequence>
<evidence type="ECO:0000256" key="1">
    <source>
        <dbReference type="SAM" id="SignalP"/>
    </source>
</evidence>
<keyword evidence="4" id="KW-1185">Reference proteome</keyword>
<proteinExistence type="predicted"/>
<accession>A0A4Q7DHF9</accession>
<feature type="chain" id="PRO_5020971507" evidence="1">
    <location>
        <begin position="32"/>
        <end position="433"/>
    </location>
</feature>
<dbReference type="AlphaFoldDB" id="A0A4Q7DHF9"/>
<reference evidence="3 4" key="1">
    <citation type="submission" date="2018-10" db="EMBL/GenBank/DDBJ databases">
        <title>An updated phylogeny of the Alphaproteobacteria reveals that the parasitic Rickettsiales and Holosporales have independent origins.</title>
        <authorList>
            <person name="Munoz-Gomez S.A."/>
            <person name="Hess S."/>
            <person name="Burger G."/>
            <person name="Lang B.F."/>
            <person name="Susko E."/>
            <person name="Slamovits C.H."/>
            <person name="Roger A.J."/>
        </authorList>
    </citation>
    <scope>NUCLEOTIDE SEQUENCE [LARGE SCALE GENOMIC DNA]</scope>
    <source>
        <strain evidence="3">HOLO01</strain>
    </source>
</reference>
<dbReference type="InterPro" id="IPR023614">
    <property type="entry name" value="Porin_dom_sf"/>
</dbReference>
<dbReference type="GO" id="GO:0015288">
    <property type="term" value="F:porin activity"/>
    <property type="evidence" value="ECO:0007669"/>
    <property type="project" value="InterPro"/>
</dbReference>
<feature type="signal peptide" evidence="1">
    <location>
        <begin position="1"/>
        <end position="31"/>
    </location>
</feature>